<dbReference type="RefSeq" id="WP_344590399.1">
    <property type="nucleotide sequence ID" value="NZ_BAAARW010000012.1"/>
</dbReference>
<evidence type="ECO:0008006" key="3">
    <source>
        <dbReference type="Google" id="ProtNLM"/>
    </source>
</evidence>
<reference evidence="1 2" key="1">
    <citation type="journal article" date="2019" name="Int. J. Syst. Evol. Microbiol.">
        <title>The Global Catalogue of Microorganisms (GCM) 10K type strain sequencing project: providing services to taxonomists for standard genome sequencing and annotation.</title>
        <authorList>
            <consortium name="The Broad Institute Genomics Platform"/>
            <consortium name="The Broad Institute Genome Sequencing Center for Infectious Disease"/>
            <person name="Wu L."/>
            <person name="Ma J."/>
        </authorList>
    </citation>
    <scope>NUCLEOTIDE SEQUENCE [LARGE SCALE GENOMIC DNA]</scope>
    <source>
        <strain evidence="1 2">JCM 3325</strain>
    </source>
</reference>
<sequence>MGRRRERGSPTATLDPRRFSIAEYREYVLARRQTGPGELAGCSPGEIEHLARVQGVGRIPRLYREFLLAMGKNPRPLLSGVDWTYPDLLQIKGEMTTDLTAAGIDTGFLDDTLLIGLGGGHYMFYIPNASTAGDDPEVWTSSDGGDRERAYPTFREFLLAIADDDGRAVRLP</sequence>
<protein>
    <recommendedName>
        <fullName evidence="3">SMI1/KNR4 family protein</fullName>
    </recommendedName>
</protein>
<accession>A0ABN3J7J0</accession>
<gene>
    <name evidence="1" type="ORF">GCM10010191_38810</name>
</gene>
<dbReference type="Proteomes" id="UP001501231">
    <property type="component" value="Unassembled WGS sequence"/>
</dbReference>
<dbReference type="EMBL" id="BAAARW010000012">
    <property type="protein sequence ID" value="GAA2423128.1"/>
    <property type="molecule type" value="Genomic_DNA"/>
</dbReference>
<dbReference type="SUPFAM" id="SSF160631">
    <property type="entry name" value="SMI1/KNR4-like"/>
    <property type="match status" value="1"/>
</dbReference>
<comment type="caution">
    <text evidence="1">The sequence shown here is derived from an EMBL/GenBank/DDBJ whole genome shotgun (WGS) entry which is preliminary data.</text>
</comment>
<name>A0ABN3J7J0_9ACTN</name>
<proteinExistence type="predicted"/>
<evidence type="ECO:0000313" key="1">
    <source>
        <dbReference type="EMBL" id="GAA2423128.1"/>
    </source>
</evidence>
<keyword evidence="2" id="KW-1185">Reference proteome</keyword>
<dbReference type="InterPro" id="IPR037883">
    <property type="entry name" value="Knr4/Smi1-like_sf"/>
</dbReference>
<evidence type="ECO:0000313" key="2">
    <source>
        <dbReference type="Proteomes" id="UP001501231"/>
    </source>
</evidence>
<organism evidence="1 2">
    <name type="scientific">Actinomadura vinacea</name>
    <dbReference type="NCBI Taxonomy" id="115336"/>
    <lineage>
        <taxon>Bacteria</taxon>
        <taxon>Bacillati</taxon>
        <taxon>Actinomycetota</taxon>
        <taxon>Actinomycetes</taxon>
        <taxon>Streptosporangiales</taxon>
        <taxon>Thermomonosporaceae</taxon>
        <taxon>Actinomadura</taxon>
    </lineage>
</organism>